<protein>
    <recommendedName>
        <fullName evidence="8">Xylanolytic transcriptional activator regulatory domain-containing protein</fullName>
    </recommendedName>
</protein>
<dbReference type="PANTHER" id="PTHR40626:SF3">
    <property type="entry name" value="TRANSCRIPTION FACTOR WITH C2H2 AND ZN(2)-CYS(6) DNA BINDING DOMAIN (EUROFUNG)-RELATED"/>
    <property type="match status" value="1"/>
</dbReference>
<proteinExistence type="predicted"/>
<dbReference type="EMBL" id="KN847323">
    <property type="protein sequence ID" value="KIW49589.1"/>
    <property type="molecule type" value="Genomic_DNA"/>
</dbReference>
<dbReference type="RefSeq" id="XP_013310173.1">
    <property type="nucleotide sequence ID" value="XM_013454719.1"/>
</dbReference>
<keyword evidence="4" id="KW-0863">Zinc-finger</keyword>
<evidence type="ECO:0000256" key="2">
    <source>
        <dbReference type="ARBA" id="ARBA00022723"/>
    </source>
</evidence>
<evidence type="ECO:0000313" key="10">
    <source>
        <dbReference type="Proteomes" id="UP000054342"/>
    </source>
</evidence>
<dbReference type="OrthoDB" id="4117595at2759"/>
<keyword evidence="2" id="KW-0479">Metal-binding</keyword>
<evidence type="ECO:0000313" key="9">
    <source>
        <dbReference type="EMBL" id="KIW49589.1"/>
    </source>
</evidence>
<comment type="subcellular location">
    <subcellularLocation>
        <location evidence="1">Nucleus</location>
    </subcellularLocation>
</comment>
<dbReference type="PANTHER" id="PTHR40626">
    <property type="entry name" value="MIP31509P"/>
    <property type="match status" value="1"/>
</dbReference>
<dbReference type="CDD" id="cd12148">
    <property type="entry name" value="fungal_TF_MHR"/>
    <property type="match status" value="1"/>
</dbReference>
<dbReference type="GO" id="GO:0008270">
    <property type="term" value="F:zinc ion binding"/>
    <property type="evidence" value="ECO:0007669"/>
    <property type="project" value="UniProtKB-KW"/>
</dbReference>
<evidence type="ECO:0000256" key="6">
    <source>
        <dbReference type="ARBA" id="ARBA00023242"/>
    </source>
</evidence>
<evidence type="ECO:0000256" key="1">
    <source>
        <dbReference type="ARBA" id="ARBA00004123"/>
    </source>
</evidence>
<organism evidence="9 10">
    <name type="scientific">Exophiala xenobiotica</name>
    <dbReference type="NCBI Taxonomy" id="348802"/>
    <lineage>
        <taxon>Eukaryota</taxon>
        <taxon>Fungi</taxon>
        <taxon>Dikarya</taxon>
        <taxon>Ascomycota</taxon>
        <taxon>Pezizomycotina</taxon>
        <taxon>Eurotiomycetes</taxon>
        <taxon>Chaetothyriomycetidae</taxon>
        <taxon>Chaetothyriales</taxon>
        <taxon>Herpotrichiellaceae</taxon>
        <taxon>Exophiala</taxon>
    </lineage>
</organism>
<dbReference type="HOGENOM" id="CLU_012538_4_0_1"/>
<keyword evidence="10" id="KW-1185">Reference proteome</keyword>
<keyword evidence="3" id="KW-0677">Repeat</keyword>
<name>A0A0D2EP57_9EURO</name>
<keyword evidence="6" id="KW-0539">Nucleus</keyword>
<dbReference type="InterPro" id="IPR007219">
    <property type="entry name" value="XnlR_reg_dom"/>
</dbReference>
<feature type="domain" description="Xylanolytic transcriptional activator regulatory" evidence="8">
    <location>
        <begin position="146"/>
        <end position="374"/>
    </location>
</feature>
<evidence type="ECO:0000256" key="5">
    <source>
        <dbReference type="ARBA" id="ARBA00022833"/>
    </source>
</evidence>
<dbReference type="GO" id="GO:0006351">
    <property type="term" value="P:DNA-templated transcription"/>
    <property type="evidence" value="ECO:0007669"/>
    <property type="project" value="InterPro"/>
</dbReference>
<evidence type="ECO:0000256" key="3">
    <source>
        <dbReference type="ARBA" id="ARBA00022737"/>
    </source>
</evidence>
<evidence type="ECO:0000259" key="8">
    <source>
        <dbReference type="Pfam" id="PF04082"/>
    </source>
</evidence>
<dbReference type="Proteomes" id="UP000054342">
    <property type="component" value="Unassembled WGS sequence"/>
</dbReference>
<feature type="compositionally biased region" description="Basic and acidic residues" evidence="7">
    <location>
        <begin position="25"/>
        <end position="43"/>
    </location>
</feature>
<feature type="region of interest" description="Disordered" evidence="7">
    <location>
        <begin position="22"/>
        <end position="50"/>
    </location>
</feature>
<sequence>MPFLFNYTNPATNSLSAYYKSAQGVDERSSDHECARDTPSDRPDESEDEGAADNVWLGESSQLCENSFLFGNCDEQWWDEIIFTRNSLRHAHTLDHNHLQSRMTRVSLDLTTIYRSQCRKHDGAPFFDEETFKSLFTHDNVAEFTELYFNRWSPHCPILHRQTFDLTNLHPPLLLAVFLIGESYSHEVSLAQAYYDIAEAYTFNHPKFRELLEDESPSSLASSHSLEPLQAAYLMVLLQMCGKNIKSRRRVRNVRYNEVIQAARALNLFDSKNEYLDREQTNCVEFDWRGFVVKESKIRLAYLIFGIECNFAMFHAHYPRLAVSEMTGNPMCSEICFSATSSGACEQYAKQEMRSGTDSLYTSLSQLLESRKDLAGQASLVHLSPMNFFFVLCGLHCAIHASRANGTGKIMYPAFQQALGRWTRIWDLQVSNLPVEEWKKLGFMRDAGPEFCQLAYIFLEAEARGLFKTEKLRSMDTENMGYVNYLLEAFSQTD</sequence>
<evidence type="ECO:0000256" key="4">
    <source>
        <dbReference type="ARBA" id="ARBA00022771"/>
    </source>
</evidence>
<reference evidence="9 10" key="1">
    <citation type="submission" date="2015-01" db="EMBL/GenBank/DDBJ databases">
        <title>The Genome Sequence of Exophiala xenobiotica CBS118157.</title>
        <authorList>
            <consortium name="The Broad Institute Genomics Platform"/>
            <person name="Cuomo C."/>
            <person name="de Hoog S."/>
            <person name="Gorbushina A."/>
            <person name="Stielow B."/>
            <person name="Teixiera M."/>
            <person name="Abouelleil A."/>
            <person name="Chapman S.B."/>
            <person name="Priest M."/>
            <person name="Young S.K."/>
            <person name="Wortman J."/>
            <person name="Nusbaum C."/>
            <person name="Birren B."/>
        </authorList>
    </citation>
    <scope>NUCLEOTIDE SEQUENCE [LARGE SCALE GENOMIC DNA]</scope>
    <source>
        <strain evidence="9 10">CBS 118157</strain>
    </source>
</reference>
<dbReference type="GeneID" id="25333165"/>
<dbReference type="GO" id="GO:0000785">
    <property type="term" value="C:chromatin"/>
    <property type="evidence" value="ECO:0007669"/>
    <property type="project" value="TreeGrafter"/>
</dbReference>
<dbReference type="AlphaFoldDB" id="A0A0D2EP57"/>
<keyword evidence="5" id="KW-0862">Zinc</keyword>
<accession>A0A0D2EP57</accession>
<dbReference type="GO" id="GO:0000978">
    <property type="term" value="F:RNA polymerase II cis-regulatory region sequence-specific DNA binding"/>
    <property type="evidence" value="ECO:0007669"/>
    <property type="project" value="InterPro"/>
</dbReference>
<gene>
    <name evidence="9" type="ORF">PV05_11257</name>
</gene>
<dbReference type="Pfam" id="PF04082">
    <property type="entry name" value="Fungal_trans"/>
    <property type="match status" value="1"/>
</dbReference>
<dbReference type="GO" id="GO:0000981">
    <property type="term" value="F:DNA-binding transcription factor activity, RNA polymerase II-specific"/>
    <property type="evidence" value="ECO:0007669"/>
    <property type="project" value="InterPro"/>
</dbReference>
<dbReference type="InterPro" id="IPR051059">
    <property type="entry name" value="VerF-like"/>
</dbReference>
<dbReference type="GO" id="GO:0005634">
    <property type="term" value="C:nucleus"/>
    <property type="evidence" value="ECO:0007669"/>
    <property type="project" value="UniProtKB-SubCell"/>
</dbReference>
<dbReference type="STRING" id="348802.A0A0D2EP57"/>
<evidence type="ECO:0000256" key="7">
    <source>
        <dbReference type="SAM" id="MobiDB-lite"/>
    </source>
</evidence>